<dbReference type="CDD" id="cd12914">
    <property type="entry name" value="PDC1_DGC_like"/>
    <property type="match status" value="1"/>
</dbReference>
<organism evidence="6 7">
    <name type="scientific">Anoxynatronum sibiricum</name>
    <dbReference type="NCBI Taxonomy" id="210623"/>
    <lineage>
        <taxon>Bacteria</taxon>
        <taxon>Bacillati</taxon>
        <taxon>Bacillota</taxon>
        <taxon>Clostridia</taxon>
        <taxon>Eubacteriales</taxon>
        <taxon>Clostridiaceae</taxon>
        <taxon>Anoxynatronum</taxon>
    </lineage>
</organism>
<name>A0ABU9W055_9CLOT</name>
<keyword evidence="7" id="KW-1185">Reference proteome</keyword>
<keyword evidence="4" id="KW-1133">Transmembrane helix</keyword>
<dbReference type="EMBL" id="JBCITM010000025">
    <property type="protein sequence ID" value="MEN1761996.1"/>
    <property type="molecule type" value="Genomic_DNA"/>
</dbReference>
<comment type="similarity">
    <text evidence="2">Belongs to the methyl-accepting chemotaxis (MCP) protein family.</text>
</comment>
<feature type="domain" description="Methyl-accepting transducer" evidence="5">
    <location>
        <begin position="248"/>
        <end position="519"/>
    </location>
</feature>
<evidence type="ECO:0000313" key="6">
    <source>
        <dbReference type="EMBL" id="MEN1761996.1"/>
    </source>
</evidence>
<dbReference type="Gene3D" id="1.10.287.950">
    <property type="entry name" value="Methyl-accepting chemotaxis protein"/>
    <property type="match status" value="1"/>
</dbReference>
<accession>A0ABU9W055</accession>
<feature type="transmembrane region" description="Helical" evidence="4">
    <location>
        <begin position="10"/>
        <end position="27"/>
    </location>
</feature>
<dbReference type="Gene3D" id="3.30.450.20">
    <property type="entry name" value="PAS domain"/>
    <property type="match status" value="1"/>
</dbReference>
<keyword evidence="4" id="KW-0472">Membrane</keyword>
<evidence type="ECO:0000256" key="1">
    <source>
        <dbReference type="ARBA" id="ARBA00023224"/>
    </source>
</evidence>
<gene>
    <name evidence="6" type="ORF">AAIG11_16020</name>
</gene>
<dbReference type="InterPro" id="IPR004090">
    <property type="entry name" value="Chemotax_Me-accpt_rcpt"/>
</dbReference>
<evidence type="ECO:0000313" key="7">
    <source>
        <dbReference type="Proteomes" id="UP001407405"/>
    </source>
</evidence>
<evidence type="ECO:0000256" key="3">
    <source>
        <dbReference type="PROSITE-ProRule" id="PRU00284"/>
    </source>
</evidence>
<dbReference type="InterPro" id="IPR029151">
    <property type="entry name" value="Sensor-like_sf"/>
</dbReference>
<evidence type="ECO:0000259" key="5">
    <source>
        <dbReference type="PROSITE" id="PS50111"/>
    </source>
</evidence>
<dbReference type="SUPFAM" id="SSF58104">
    <property type="entry name" value="Methyl-accepting chemotaxis protein (MCP) signaling domain"/>
    <property type="match status" value="1"/>
</dbReference>
<reference evidence="6 7" key="1">
    <citation type="submission" date="2024-04" db="EMBL/GenBank/DDBJ databases">
        <title>Genome sequencing and metabolic network reconstruction of aminoacids and betaine degradation by Anoxynatronum sibiricum.</title>
        <authorList>
            <person name="Detkova E.N."/>
            <person name="Boltjanskaja Y.V."/>
            <person name="Mardanov A.V."/>
            <person name="Kevbrin V."/>
        </authorList>
    </citation>
    <scope>NUCLEOTIDE SEQUENCE [LARGE SCALE GENOMIC DNA]</scope>
    <source>
        <strain evidence="6 7">Z-7981</strain>
    </source>
</reference>
<proteinExistence type="inferred from homology"/>
<dbReference type="Proteomes" id="UP001407405">
    <property type="component" value="Unassembled WGS sequence"/>
</dbReference>
<dbReference type="PANTHER" id="PTHR32089">
    <property type="entry name" value="METHYL-ACCEPTING CHEMOTAXIS PROTEIN MCPB"/>
    <property type="match status" value="1"/>
</dbReference>
<sequence length="533" mass="58995">MRDFINRWKLITYTMIVLIVVLLEQLVPEMTRLRLNYLLIVGLIIGVEIWEGKKQSAKMKPVIDAVEGIAKGKLTTTLKIGDHTTKNLLEIQKSMMKIISQYQMDNRHTHQLASEIQKIRKKFKEIALIYYTDSTGQQLFSSLGDQLVNNGDRDFFKKAQSSGRPQISDMLVSKATGKLAIVIAVPYTRNTEFAGIFGATIDIQAVSSREEKLQNAIIGSVESLRILVNHVDKAVEHVYHAAETLTTITQQSAQASENIAYSTVKVNEGVVDQNNVINDISDVTAKLAGEIHQIHETTLTVQKNSQEMSCYADQGQKKVQVTIQGMTELEHSSQKLTQTLNHISNNSNRMDMITKSIQSISEQTNLLALNAAIEAARAGDAGKGFAVVAQEVRKLSEDVGESSQQVNELIQKMQSDIAEAHSVVISDGELVKSNREQIHHMGESLVQILEKSNLVKENLVAVTASISKEVDFSRQVAKSASIIENKSQAIVEEIHSVSAATQEQTSSLEEIASSSAQLRELAEDLNQRISTFQ</sequence>
<dbReference type="SMART" id="SM00283">
    <property type="entry name" value="MA"/>
    <property type="match status" value="1"/>
</dbReference>
<comment type="caution">
    <text evidence="6">The sequence shown here is derived from an EMBL/GenBank/DDBJ whole genome shotgun (WGS) entry which is preliminary data.</text>
</comment>
<keyword evidence="4" id="KW-0812">Transmembrane</keyword>
<dbReference type="PANTHER" id="PTHR32089:SF112">
    <property type="entry name" value="LYSOZYME-LIKE PROTEIN-RELATED"/>
    <property type="match status" value="1"/>
</dbReference>
<dbReference type="InterPro" id="IPR004089">
    <property type="entry name" value="MCPsignal_dom"/>
</dbReference>
<keyword evidence="1 3" id="KW-0807">Transducer</keyword>
<evidence type="ECO:0000256" key="2">
    <source>
        <dbReference type="ARBA" id="ARBA00029447"/>
    </source>
</evidence>
<dbReference type="Pfam" id="PF00015">
    <property type="entry name" value="MCPsignal"/>
    <property type="match status" value="1"/>
</dbReference>
<dbReference type="RefSeq" id="WP_343187278.1">
    <property type="nucleotide sequence ID" value="NZ_JBCITM010000025.1"/>
</dbReference>
<evidence type="ECO:0000256" key="4">
    <source>
        <dbReference type="SAM" id="Phobius"/>
    </source>
</evidence>
<dbReference type="PRINTS" id="PR00260">
    <property type="entry name" value="CHEMTRNSDUCR"/>
</dbReference>
<protein>
    <submittedName>
        <fullName evidence="6">Methyl-accepting chemotaxis protein</fullName>
    </submittedName>
</protein>
<feature type="transmembrane region" description="Helical" evidence="4">
    <location>
        <begin position="33"/>
        <end position="50"/>
    </location>
</feature>
<dbReference type="PROSITE" id="PS50111">
    <property type="entry name" value="CHEMOTAXIS_TRANSDUC_2"/>
    <property type="match status" value="1"/>
</dbReference>
<dbReference type="SUPFAM" id="SSF103190">
    <property type="entry name" value="Sensory domain-like"/>
    <property type="match status" value="1"/>
</dbReference>